<evidence type="ECO:0008006" key="3">
    <source>
        <dbReference type="Google" id="ProtNLM"/>
    </source>
</evidence>
<accession>A0A2R8BNI6</accession>
<organism evidence="1 2">
    <name type="scientific">Albidovulum aquaemixtae</name>
    <dbReference type="NCBI Taxonomy" id="1542388"/>
    <lineage>
        <taxon>Bacteria</taxon>
        <taxon>Pseudomonadati</taxon>
        <taxon>Pseudomonadota</taxon>
        <taxon>Alphaproteobacteria</taxon>
        <taxon>Rhodobacterales</taxon>
        <taxon>Paracoccaceae</taxon>
        <taxon>Albidovulum</taxon>
    </lineage>
</organism>
<evidence type="ECO:0000313" key="2">
    <source>
        <dbReference type="Proteomes" id="UP000244924"/>
    </source>
</evidence>
<keyword evidence="2" id="KW-1185">Reference proteome</keyword>
<gene>
    <name evidence="1" type="ORF">DEA8626_04047</name>
</gene>
<evidence type="ECO:0000313" key="1">
    <source>
        <dbReference type="EMBL" id="SPH25012.1"/>
    </source>
</evidence>
<dbReference type="SUPFAM" id="SSF49503">
    <property type="entry name" value="Cupredoxins"/>
    <property type="match status" value="1"/>
</dbReference>
<name>A0A2R8BNI6_9RHOB</name>
<dbReference type="Gene3D" id="2.60.40.420">
    <property type="entry name" value="Cupredoxins - blue copper proteins"/>
    <property type="match status" value="1"/>
</dbReference>
<dbReference type="Proteomes" id="UP000244924">
    <property type="component" value="Unassembled WGS sequence"/>
</dbReference>
<sequence>MGHEEPNSILLEPGKSAEVIWTFSGDARIEVSCNVPGHRESGMMAPIRAEGGTS</sequence>
<reference evidence="1 2" key="1">
    <citation type="submission" date="2018-03" db="EMBL/GenBank/DDBJ databases">
        <authorList>
            <person name="Keele B.F."/>
        </authorList>
    </citation>
    <scope>NUCLEOTIDE SEQUENCE [LARGE SCALE GENOMIC DNA]</scope>
    <source>
        <strain evidence="1 2">CECT 8626</strain>
    </source>
</reference>
<protein>
    <recommendedName>
        <fullName evidence="3">Copper-binding protein</fullName>
    </recommendedName>
</protein>
<dbReference type="InterPro" id="IPR008972">
    <property type="entry name" value="Cupredoxin"/>
</dbReference>
<dbReference type="EMBL" id="OMOQ01000007">
    <property type="protein sequence ID" value="SPH25012.1"/>
    <property type="molecule type" value="Genomic_DNA"/>
</dbReference>
<proteinExistence type="predicted"/>
<dbReference type="RefSeq" id="WP_219929229.1">
    <property type="nucleotide sequence ID" value="NZ_OMOQ01000007.1"/>
</dbReference>
<dbReference type="AlphaFoldDB" id="A0A2R8BNI6"/>